<reference evidence="1 2" key="1">
    <citation type="submission" date="2024-09" db="EMBL/GenBank/DDBJ databases">
        <authorList>
            <person name="Sun Q."/>
            <person name="Mori K."/>
        </authorList>
    </citation>
    <scope>NUCLEOTIDE SEQUENCE [LARGE SCALE GENOMIC DNA]</scope>
    <source>
        <strain evidence="1 2">CCM 7228</strain>
    </source>
</reference>
<organism evidence="1 2">
    <name type="scientific">Metabacillus herbersteinensis</name>
    <dbReference type="NCBI Taxonomy" id="283816"/>
    <lineage>
        <taxon>Bacteria</taxon>
        <taxon>Bacillati</taxon>
        <taxon>Bacillota</taxon>
        <taxon>Bacilli</taxon>
        <taxon>Bacillales</taxon>
        <taxon>Bacillaceae</taxon>
        <taxon>Metabacillus</taxon>
    </lineage>
</organism>
<dbReference type="Proteomes" id="UP001589854">
    <property type="component" value="Unassembled WGS sequence"/>
</dbReference>
<dbReference type="RefSeq" id="WP_378937312.1">
    <property type="nucleotide sequence ID" value="NZ_JBHLVO010000024.1"/>
</dbReference>
<evidence type="ECO:0000313" key="1">
    <source>
        <dbReference type="EMBL" id="MFC0273723.1"/>
    </source>
</evidence>
<dbReference type="EMBL" id="JBHLVO010000024">
    <property type="protein sequence ID" value="MFC0273723.1"/>
    <property type="molecule type" value="Genomic_DNA"/>
</dbReference>
<evidence type="ECO:0008006" key="3">
    <source>
        <dbReference type="Google" id="ProtNLM"/>
    </source>
</evidence>
<accession>A0ABV6GJ50</accession>
<evidence type="ECO:0000313" key="2">
    <source>
        <dbReference type="Proteomes" id="UP001589854"/>
    </source>
</evidence>
<comment type="caution">
    <text evidence="1">The sequence shown here is derived from an EMBL/GenBank/DDBJ whole genome shotgun (WGS) entry which is preliminary data.</text>
</comment>
<gene>
    <name evidence="1" type="ORF">ACFFIX_20260</name>
</gene>
<name>A0ABV6GJ50_9BACI</name>
<proteinExistence type="predicted"/>
<sequence length="593" mass="69651">MIAKLNNSILKNVYNLSTDSQCLFVQKWSEMFFYKTINTYQFRLRNAHTILIETKQVLQLIREEQNISASNLKDLTLESKKLLEKDLCFRKHYKDLLPTLLKGLKINSTDKNDLLQLEYRLNNALRFISNTYLQNLIKDLEIAIISNDFYQVEHYSEILASELIHLGWSPRSLSRLIKLYFLSNTYKYLTFEEKWEKFISSTTSNTGIFHCYFKLSRNQSDYLSKLKASDLRVVNGEEILRTFVSINSHIQEDAFYIVENTEAYYEDIHSAVEKCRYQLAIRQSVLSYFNIELENFDNALVVFPNEDKIVDYTLEQGTDLEVETDNDDIQSIINLLNQDKILPRDNRRLINFFRQYDLSIKAISLETIYSNLWSSVESLLVTGHHGSNIEHIKKIIPSIMCSRYVQNLFKNFLYDCYRAGVKPIIKGKQIKTEDFNSLNDVFEMLTDESESINFLSSLNDYTLLKQRAAELSNELMNSETLKDLMTNHYNTVTWQIQRLYRVRNNLVHSAKAERDINLLIEHLHFYIRSTINELIFRLNNNDFNSLGDLYLAIEDNYYTLIEVLKNNISNSKKGSIQKFDSELIFTGAIFGYK</sequence>
<protein>
    <recommendedName>
        <fullName evidence="3">Apea-like HEPN domain-containing protein</fullName>
    </recommendedName>
</protein>
<keyword evidence="2" id="KW-1185">Reference proteome</keyword>